<evidence type="ECO:0000256" key="1">
    <source>
        <dbReference type="SAM" id="Phobius"/>
    </source>
</evidence>
<feature type="transmembrane region" description="Helical" evidence="1">
    <location>
        <begin position="161"/>
        <end position="179"/>
    </location>
</feature>
<dbReference type="PATRIC" id="fig|935700.4.peg.3858"/>
<feature type="transmembrane region" description="Helical" evidence="1">
    <location>
        <begin position="12"/>
        <end position="29"/>
    </location>
</feature>
<keyword evidence="3" id="KW-1185">Reference proteome</keyword>
<dbReference type="Proteomes" id="UP000032232">
    <property type="component" value="Unassembled WGS sequence"/>
</dbReference>
<reference evidence="2 3" key="1">
    <citation type="submission" date="2015-02" db="EMBL/GenBank/DDBJ databases">
        <title>Genome Sequence of Jannaschia aquimarina DSM28248, a member of the Roseobacter clade.</title>
        <authorList>
            <person name="Voget S."/>
            <person name="Daniel R."/>
        </authorList>
    </citation>
    <scope>NUCLEOTIDE SEQUENCE [LARGE SCALE GENOMIC DNA]</scope>
    <source>
        <strain evidence="2 3">GSW-M26</strain>
    </source>
</reference>
<evidence type="ECO:0000313" key="3">
    <source>
        <dbReference type="Proteomes" id="UP000032232"/>
    </source>
</evidence>
<dbReference type="RefSeq" id="WP_043920497.1">
    <property type="nucleotide sequence ID" value="NZ_FZPF01000010.1"/>
</dbReference>
<dbReference type="EMBL" id="JYFE01000074">
    <property type="protein sequence ID" value="KIT14455.1"/>
    <property type="molecule type" value="Genomic_DNA"/>
</dbReference>
<feature type="transmembrane region" description="Helical" evidence="1">
    <location>
        <begin position="216"/>
        <end position="233"/>
    </location>
</feature>
<dbReference type="STRING" id="935700.jaqu_37430"/>
<dbReference type="AlphaFoldDB" id="A0A0D1EEY2"/>
<protein>
    <submittedName>
        <fullName evidence="2">Uncharacterized protein</fullName>
    </submittedName>
</protein>
<organism evidence="2 3">
    <name type="scientific">Jannaschia aquimarina</name>
    <dbReference type="NCBI Taxonomy" id="935700"/>
    <lineage>
        <taxon>Bacteria</taxon>
        <taxon>Pseudomonadati</taxon>
        <taxon>Pseudomonadota</taxon>
        <taxon>Alphaproteobacteria</taxon>
        <taxon>Rhodobacterales</taxon>
        <taxon>Roseobacteraceae</taxon>
        <taxon>Jannaschia</taxon>
    </lineage>
</organism>
<feature type="transmembrane region" description="Helical" evidence="1">
    <location>
        <begin position="66"/>
        <end position="85"/>
    </location>
</feature>
<evidence type="ECO:0000313" key="2">
    <source>
        <dbReference type="EMBL" id="KIT14455.1"/>
    </source>
</evidence>
<feature type="transmembrane region" description="Helical" evidence="1">
    <location>
        <begin position="121"/>
        <end position="141"/>
    </location>
</feature>
<feature type="transmembrane region" description="Helical" evidence="1">
    <location>
        <begin position="35"/>
        <end position="54"/>
    </location>
</feature>
<proteinExistence type="predicted"/>
<feature type="transmembrane region" description="Helical" evidence="1">
    <location>
        <begin position="254"/>
        <end position="273"/>
    </location>
</feature>
<name>A0A0D1EEY2_9RHOB</name>
<keyword evidence="1" id="KW-0472">Membrane</keyword>
<keyword evidence="1" id="KW-1133">Transmembrane helix</keyword>
<feature type="transmembrane region" description="Helical" evidence="1">
    <location>
        <begin position="285"/>
        <end position="307"/>
    </location>
</feature>
<sequence length="309" mass="33065">MALLPFLRRATSALSLGAIVVAVSEFWFYPVEEEVGHLGILLAYGGLAWIFLAVWSRLRVRAESIIVAAALLGFLIEGVPVPVLYSAPPFTILWTSLAWHMLISVLLGWLAVRRALAGSRVMAASVCAAFGLGLGIWNAYTWSAIEAPLGIVFAWRPTSDFAAQVVVGYALFLGGHLGADRLLRTPPDIPTAEAWTLAALGTLVALATAVGSGLWATAWILPIAVLACLWVLRRDLALRPRAAPDPIASAPIPLGRWTITLLTPAGAIAAYATMSHLRLELEANVALILTAGPLSLWLLGRAIWACLRR</sequence>
<keyword evidence="1" id="KW-0812">Transmembrane</keyword>
<comment type="caution">
    <text evidence="2">The sequence shown here is derived from an EMBL/GenBank/DDBJ whole genome shotgun (WGS) entry which is preliminary data.</text>
</comment>
<dbReference type="OrthoDB" id="7877027at2"/>
<gene>
    <name evidence="2" type="ORF">jaqu_37430</name>
</gene>
<accession>A0A0D1EEY2</accession>
<feature type="transmembrane region" description="Helical" evidence="1">
    <location>
        <begin position="91"/>
        <end position="112"/>
    </location>
</feature>
<feature type="transmembrane region" description="Helical" evidence="1">
    <location>
        <begin position="191"/>
        <end position="210"/>
    </location>
</feature>